<dbReference type="RefSeq" id="WP_136958395.1">
    <property type="nucleotide sequence ID" value="NZ_CP039690.1"/>
</dbReference>
<dbReference type="GO" id="GO:0016787">
    <property type="term" value="F:hydrolase activity"/>
    <property type="evidence" value="ECO:0007669"/>
    <property type="project" value="UniProtKB-KW"/>
</dbReference>
<dbReference type="OrthoDB" id="9804448at2"/>
<dbReference type="AlphaFoldDB" id="A0A4D7B458"/>
<dbReference type="InterPro" id="IPR001466">
    <property type="entry name" value="Beta-lactam-related"/>
</dbReference>
<organism evidence="4 5">
    <name type="scientific">Phreatobacter stygius</name>
    <dbReference type="NCBI Taxonomy" id="1940610"/>
    <lineage>
        <taxon>Bacteria</taxon>
        <taxon>Pseudomonadati</taxon>
        <taxon>Pseudomonadota</taxon>
        <taxon>Alphaproteobacteria</taxon>
        <taxon>Hyphomicrobiales</taxon>
        <taxon>Phreatobacteraceae</taxon>
        <taxon>Phreatobacter</taxon>
    </lineage>
</organism>
<dbReference type="Proteomes" id="UP000298781">
    <property type="component" value="Chromosome"/>
</dbReference>
<dbReference type="InterPro" id="IPR012338">
    <property type="entry name" value="Beta-lactam/transpept-like"/>
</dbReference>
<dbReference type="Gene3D" id="3.40.710.10">
    <property type="entry name" value="DD-peptidase/beta-lactamase superfamily"/>
    <property type="match status" value="1"/>
</dbReference>
<reference evidence="4 5" key="1">
    <citation type="submission" date="2019-04" db="EMBL/GenBank/DDBJ databases">
        <title>Phreatobacter aquaticus sp. nov.</title>
        <authorList>
            <person name="Choi A."/>
        </authorList>
    </citation>
    <scope>NUCLEOTIDE SEQUENCE [LARGE SCALE GENOMIC DNA]</scope>
    <source>
        <strain evidence="4 5">KCTC 52518</strain>
    </source>
</reference>
<evidence type="ECO:0000256" key="1">
    <source>
        <dbReference type="ARBA" id="ARBA00038473"/>
    </source>
</evidence>
<dbReference type="InterPro" id="IPR021860">
    <property type="entry name" value="Peptidase_S12_Pab87-rel_C"/>
</dbReference>
<dbReference type="PANTHER" id="PTHR22935">
    <property type="entry name" value="PENICILLIN-BINDING PROTEIN"/>
    <property type="match status" value="1"/>
</dbReference>
<sequence length="457" mass="48183">MASASAAQASTPHHSPSDADIQAILTERIDVQKQSLGMVVGLVAPDGRRRIVAHGVMASDDARPVGADTLYEIGSVTKVFTALLLADMVRRGEAALADPLAKYLPGGVASPERGGRPITLADLATHTSGLPGLPEDFAPQDPGNPYADYSVAALYAFLSGHVLTRDIGTQYAYSNLGYGLLGQALARRAGLDYEALVHARIAAPLGMTSTMATVTGEARTRFAGAHNPRLKRVQHWDLPTLAGAGALRSTARDLLNFLEAILGHRETPLSPAVTAMLAFRRPMGIADVETGLGWVIAKSGGQTSGDEMIWHNGGTGGHQSFIGYLARARTGVVVLSNTSNLVGVHDIGQHLLNRDLPLAPPVRPRVAVAVAPDVLESYAGRYQLDPALVLTVTHEAGRLFVQATGQPKVEVLAESATDFFTDEIDAQLSFDTDSQGRAVQAVLHQGGQDMPAPRLAS</sequence>
<dbReference type="InterPro" id="IPR051478">
    <property type="entry name" value="Beta-lactamase-like_AB/R"/>
</dbReference>
<dbReference type="SUPFAM" id="SSF56601">
    <property type="entry name" value="beta-lactamase/transpeptidase-like"/>
    <property type="match status" value="1"/>
</dbReference>
<dbReference type="EMBL" id="CP039690">
    <property type="protein sequence ID" value="QCI62932.1"/>
    <property type="molecule type" value="Genomic_DNA"/>
</dbReference>
<evidence type="ECO:0000313" key="5">
    <source>
        <dbReference type="Proteomes" id="UP000298781"/>
    </source>
</evidence>
<proteinExistence type="inferred from homology"/>
<keyword evidence="5" id="KW-1185">Reference proteome</keyword>
<protein>
    <submittedName>
        <fullName evidence="4">Serine hydrolase</fullName>
    </submittedName>
</protein>
<keyword evidence="4" id="KW-0378">Hydrolase</keyword>
<accession>A0A4D7B458</accession>
<evidence type="ECO:0000313" key="4">
    <source>
        <dbReference type="EMBL" id="QCI62932.1"/>
    </source>
</evidence>
<evidence type="ECO:0000259" key="3">
    <source>
        <dbReference type="Pfam" id="PF11954"/>
    </source>
</evidence>
<dbReference type="Pfam" id="PF11954">
    <property type="entry name" value="DUF3471"/>
    <property type="match status" value="1"/>
</dbReference>
<name>A0A4D7B458_9HYPH</name>
<gene>
    <name evidence="4" type="ORF">E8M01_00925</name>
</gene>
<dbReference type="PANTHER" id="PTHR22935:SF95">
    <property type="entry name" value="BETA-LACTAMASE-LIKE 1-RELATED"/>
    <property type="match status" value="1"/>
</dbReference>
<evidence type="ECO:0000259" key="2">
    <source>
        <dbReference type="Pfam" id="PF00144"/>
    </source>
</evidence>
<feature type="domain" description="Beta-lactamase-related" evidence="2">
    <location>
        <begin position="32"/>
        <end position="340"/>
    </location>
</feature>
<dbReference type="KEGG" id="pstg:E8M01_00925"/>
<dbReference type="Pfam" id="PF00144">
    <property type="entry name" value="Beta-lactamase"/>
    <property type="match status" value="1"/>
</dbReference>
<feature type="domain" description="Peptidase S12 Pab87-related C-terminal" evidence="3">
    <location>
        <begin position="365"/>
        <end position="444"/>
    </location>
</feature>
<comment type="similarity">
    <text evidence="1">Belongs to the beta-lactamase family.</text>
</comment>